<accession>A0A2U1UD03</accession>
<evidence type="ECO:0000313" key="7">
    <source>
        <dbReference type="Proteomes" id="UP000296159"/>
    </source>
</evidence>
<keyword evidence="2" id="KW-0813">Transport</keyword>
<evidence type="ECO:0000256" key="1">
    <source>
        <dbReference type="ARBA" id="ARBA00005417"/>
    </source>
</evidence>
<dbReference type="InterPro" id="IPR017871">
    <property type="entry name" value="ABC_transporter-like_CS"/>
</dbReference>
<organism evidence="6 7">
    <name type="scientific">Brenneria corticis</name>
    <dbReference type="NCBI Taxonomy" id="2173106"/>
    <lineage>
        <taxon>Bacteria</taxon>
        <taxon>Pseudomonadati</taxon>
        <taxon>Pseudomonadota</taxon>
        <taxon>Gammaproteobacteria</taxon>
        <taxon>Enterobacterales</taxon>
        <taxon>Pectobacteriaceae</taxon>
        <taxon>Brenneria</taxon>
    </lineage>
</organism>
<dbReference type="EMBL" id="QDKH01000001">
    <property type="protein sequence ID" value="PWC19538.1"/>
    <property type="molecule type" value="Genomic_DNA"/>
</dbReference>
<dbReference type="SUPFAM" id="SSF52540">
    <property type="entry name" value="P-loop containing nucleoside triphosphate hydrolases"/>
    <property type="match status" value="1"/>
</dbReference>
<dbReference type="PANTHER" id="PTHR42788:SF13">
    <property type="entry name" value="ALIPHATIC SULFONATES IMPORT ATP-BINDING PROTEIN SSUB"/>
    <property type="match status" value="1"/>
</dbReference>
<dbReference type="PROSITE" id="PS50893">
    <property type="entry name" value="ABC_TRANSPORTER_2"/>
    <property type="match status" value="1"/>
</dbReference>
<keyword evidence="3" id="KW-0547">Nucleotide-binding</keyword>
<evidence type="ECO:0000313" key="6">
    <source>
        <dbReference type="EMBL" id="PWC19538.1"/>
    </source>
</evidence>
<proteinExistence type="inferred from homology"/>
<dbReference type="InterPro" id="IPR027417">
    <property type="entry name" value="P-loop_NTPase"/>
</dbReference>
<name>A0A2U1UD03_9GAMM</name>
<reference evidence="6 7" key="1">
    <citation type="submission" date="2018-04" db="EMBL/GenBank/DDBJ databases">
        <title>Brenneria corticis sp.nov.</title>
        <authorList>
            <person name="Li Y."/>
        </authorList>
    </citation>
    <scope>NUCLEOTIDE SEQUENCE [LARGE SCALE GENOMIC DNA]</scope>
    <source>
        <strain evidence="6 7">CFCC 11842</strain>
    </source>
</reference>
<comment type="caution">
    <text evidence="6">The sequence shown here is derived from an EMBL/GenBank/DDBJ whole genome shotgun (WGS) entry which is preliminary data.</text>
</comment>
<sequence length="246" mass="27014">MTNAMVFNGVGKDFNQNGHPTTAIRHLSFTVRQGDYVCVLGRSGCGKSTLINLLLGLLSPDRGDISVFGSDPYKEFQILKGRIGCVFQGDRLLPWRSAIDNVLLPGEILGLKSVAHQQQAITLLHQFGLKGFEHARPSELSGGMRQRVAIARALISNPDILLADEAFGHLDEATGDSLRHDFKTIAKNGRKTVLHVTHSIDEALNLSDEIIVLGRPGKLLNIYPNTPEINRSDLRKKIVADLKIVH</sequence>
<dbReference type="InterPro" id="IPR003593">
    <property type="entry name" value="AAA+_ATPase"/>
</dbReference>
<protein>
    <submittedName>
        <fullName evidence="6">ABC transporter</fullName>
    </submittedName>
</protein>
<dbReference type="GO" id="GO:0005524">
    <property type="term" value="F:ATP binding"/>
    <property type="evidence" value="ECO:0007669"/>
    <property type="project" value="UniProtKB-KW"/>
</dbReference>
<evidence type="ECO:0000256" key="3">
    <source>
        <dbReference type="ARBA" id="ARBA00022741"/>
    </source>
</evidence>
<dbReference type="Pfam" id="PF00005">
    <property type="entry name" value="ABC_tran"/>
    <property type="match status" value="1"/>
</dbReference>
<evidence type="ECO:0000256" key="2">
    <source>
        <dbReference type="ARBA" id="ARBA00022448"/>
    </source>
</evidence>
<dbReference type="InterPro" id="IPR050166">
    <property type="entry name" value="ABC_transporter_ATP-bind"/>
</dbReference>
<dbReference type="RefSeq" id="WP_136164606.1">
    <property type="nucleotide sequence ID" value="NZ_KZ819071.1"/>
</dbReference>
<dbReference type="Proteomes" id="UP000296159">
    <property type="component" value="Unassembled WGS sequence"/>
</dbReference>
<dbReference type="GO" id="GO:0016887">
    <property type="term" value="F:ATP hydrolysis activity"/>
    <property type="evidence" value="ECO:0007669"/>
    <property type="project" value="InterPro"/>
</dbReference>
<dbReference type="SMART" id="SM00382">
    <property type="entry name" value="AAA"/>
    <property type="match status" value="1"/>
</dbReference>
<dbReference type="PROSITE" id="PS00211">
    <property type="entry name" value="ABC_TRANSPORTER_1"/>
    <property type="match status" value="1"/>
</dbReference>
<keyword evidence="4" id="KW-0067">ATP-binding</keyword>
<keyword evidence="7" id="KW-1185">Reference proteome</keyword>
<gene>
    <name evidence="6" type="ORF">DDT56_00765</name>
</gene>
<dbReference type="AlphaFoldDB" id="A0A2U1UD03"/>
<evidence type="ECO:0000256" key="4">
    <source>
        <dbReference type="ARBA" id="ARBA00022840"/>
    </source>
</evidence>
<dbReference type="Gene3D" id="3.40.50.300">
    <property type="entry name" value="P-loop containing nucleotide triphosphate hydrolases"/>
    <property type="match status" value="1"/>
</dbReference>
<feature type="domain" description="ABC transporter" evidence="5">
    <location>
        <begin position="5"/>
        <end position="240"/>
    </location>
</feature>
<dbReference type="InterPro" id="IPR003439">
    <property type="entry name" value="ABC_transporter-like_ATP-bd"/>
</dbReference>
<dbReference type="PANTHER" id="PTHR42788">
    <property type="entry name" value="TAURINE IMPORT ATP-BINDING PROTEIN-RELATED"/>
    <property type="match status" value="1"/>
</dbReference>
<evidence type="ECO:0000259" key="5">
    <source>
        <dbReference type="PROSITE" id="PS50893"/>
    </source>
</evidence>
<comment type="similarity">
    <text evidence="1">Belongs to the ABC transporter superfamily.</text>
</comment>